<proteinExistence type="predicted"/>
<name>A0A8J5Y011_9ROSI</name>
<reference evidence="2 3" key="1">
    <citation type="journal article" date="2021" name="bioRxiv">
        <title>The Gossypium anomalum genome as a resource for cotton improvement and evolutionary analysis of hybrid incompatibility.</title>
        <authorList>
            <person name="Grover C.E."/>
            <person name="Yuan D."/>
            <person name="Arick M.A."/>
            <person name="Miller E.R."/>
            <person name="Hu G."/>
            <person name="Peterson D.G."/>
            <person name="Wendel J.F."/>
            <person name="Udall J.A."/>
        </authorList>
    </citation>
    <scope>NUCLEOTIDE SEQUENCE [LARGE SCALE GENOMIC DNA]</scope>
    <source>
        <strain evidence="2">JFW-Udall</strain>
        <tissue evidence="2">Leaf</tissue>
    </source>
</reference>
<evidence type="ECO:0000256" key="1">
    <source>
        <dbReference type="SAM" id="MobiDB-lite"/>
    </source>
</evidence>
<dbReference type="EMBL" id="JAHUZN010000011">
    <property type="protein sequence ID" value="KAG8478443.1"/>
    <property type="molecule type" value="Genomic_DNA"/>
</dbReference>
<sequence length="127" mass="14596">MKVQFFFSASLEQLGSTVPEGLERATKKVKNKSPDGPKPKDVVMEDGLPKVSWRDKLVGNVEDMGLEDEVLVELELEIWEDDYTISTESEYPEVTFFERIHEWINRSMAKTVIVCLFGKKILASKLW</sequence>
<dbReference type="OrthoDB" id="1002069at2759"/>
<protein>
    <submittedName>
        <fullName evidence="2">Uncharacterized protein</fullName>
    </submittedName>
</protein>
<dbReference type="Proteomes" id="UP000701853">
    <property type="component" value="Chromosome 11"/>
</dbReference>
<evidence type="ECO:0000313" key="3">
    <source>
        <dbReference type="Proteomes" id="UP000701853"/>
    </source>
</evidence>
<gene>
    <name evidence="2" type="ORF">CXB51_028257</name>
</gene>
<organism evidence="2 3">
    <name type="scientific">Gossypium anomalum</name>
    <dbReference type="NCBI Taxonomy" id="47600"/>
    <lineage>
        <taxon>Eukaryota</taxon>
        <taxon>Viridiplantae</taxon>
        <taxon>Streptophyta</taxon>
        <taxon>Embryophyta</taxon>
        <taxon>Tracheophyta</taxon>
        <taxon>Spermatophyta</taxon>
        <taxon>Magnoliopsida</taxon>
        <taxon>eudicotyledons</taxon>
        <taxon>Gunneridae</taxon>
        <taxon>Pentapetalae</taxon>
        <taxon>rosids</taxon>
        <taxon>malvids</taxon>
        <taxon>Malvales</taxon>
        <taxon>Malvaceae</taxon>
        <taxon>Malvoideae</taxon>
        <taxon>Gossypium</taxon>
    </lineage>
</organism>
<accession>A0A8J5Y011</accession>
<dbReference type="AlphaFoldDB" id="A0A8J5Y011"/>
<comment type="caution">
    <text evidence="2">The sequence shown here is derived from an EMBL/GenBank/DDBJ whole genome shotgun (WGS) entry which is preliminary data.</text>
</comment>
<feature type="region of interest" description="Disordered" evidence="1">
    <location>
        <begin position="22"/>
        <end position="41"/>
    </location>
</feature>
<keyword evidence="3" id="KW-1185">Reference proteome</keyword>
<evidence type="ECO:0000313" key="2">
    <source>
        <dbReference type="EMBL" id="KAG8478443.1"/>
    </source>
</evidence>